<protein>
    <recommendedName>
        <fullName evidence="5">Peptidase S1 domain-containing protein</fullName>
    </recommendedName>
</protein>
<gene>
    <name evidence="6" type="ORF">niasHT_010442</name>
</gene>
<feature type="signal peptide" evidence="4">
    <location>
        <begin position="1"/>
        <end position="21"/>
    </location>
</feature>
<dbReference type="PROSITE" id="PS00134">
    <property type="entry name" value="TRYPSIN_HIS"/>
    <property type="match status" value="1"/>
</dbReference>
<feature type="domain" description="Peptidase S1" evidence="5">
    <location>
        <begin position="130"/>
        <end position="382"/>
    </location>
</feature>
<feature type="compositionally biased region" description="Low complexity" evidence="3">
    <location>
        <begin position="534"/>
        <end position="543"/>
    </location>
</feature>
<evidence type="ECO:0000313" key="7">
    <source>
        <dbReference type="Proteomes" id="UP001620626"/>
    </source>
</evidence>
<dbReference type="InterPro" id="IPR001254">
    <property type="entry name" value="Trypsin_dom"/>
</dbReference>
<dbReference type="EMBL" id="JBICBT010000066">
    <property type="protein sequence ID" value="KAL3124601.1"/>
    <property type="molecule type" value="Genomic_DNA"/>
</dbReference>
<dbReference type="Pfam" id="PF00089">
    <property type="entry name" value="Trypsin"/>
    <property type="match status" value="1"/>
</dbReference>
<evidence type="ECO:0000256" key="3">
    <source>
        <dbReference type="SAM" id="MobiDB-lite"/>
    </source>
</evidence>
<name>A0ABD2MAV7_9BILA</name>
<dbReference type="PANTHER" id="PTHR24256">
    <property type="entry name" value="TRYPTASE-RELATED"/>
    <property type="match status" value="1"/>
</dbReference>
<dbReference type="PROSITE" id="PS50240">
    <property type="entry name" value="TRYPSIN_DOM"/>
    <property type="match status" value="1"/>
</dbReference>
<dbReference type="InterPro" id="IPR001314">
    <property type="entry name" value="Peptidase_S1A"/>
</dbReference>
<dbReference type="InterPro" id="IPR051487">
    <property type="entry name" value="Ser/Thr_Proteases_Immune/Dev"/>
</dbReference>
<dbReference type="PRINTS" id="PR00722">
    <property type="entry name" value="CHYMOTRYPSIN"/>
</dbReference>
<feature type="region of interest" description="Disordered" evidence="3">
    <location>
        <begin position="77"/>
        <end position="105"/>
    </location>
</feature>
<evidence type="ECO:0000256" key="2">
    <source>
        <dbReference type="ARBA" id="ARBA00024195"/>
    </source>
</evidence>
<feature type="region of interest" description="Disordered" evidence="3">
    <location>
        <begin position="522"/>
        <end position="543"/>
    </location>
</feature>
<feature type="compositionally biased region" description="Basic and acidic residues" evidence="3">
    <location>
        <begin position="77"/>
        <end position="97"/>
    </location>
</feature>
<comment type="caution">
    <text evidence="6">The sequence shown here is derived from an EMBL/GenBank/DDBJ whole genome shotgun (WGS) entry which is preliminary data.</text>
</comment>
<evidence type="ECO:0000256" key="4">
    <source>
        <dbReference type="SAM" id="SignalP"/>
    </source>
</evidence>
<reference evidence="6 7" key="1">
    <citation type="submission" date="2024-10" db="EMBL/GenBank/DDBJ databases">
        <authorList>
            <person name="Kim D."/>
        </authorList>
    </citation>
    <scope>NUCLEOTIDE SEQUENCE [LARGE SCALE GENOMIC DNA]</scope>
    <source>
        <strain evidence="6">BH-2024</strain>
    </source>
</reference>
<organism evidence="6 7">
    <name type="scientific">Heterodera trifolii</name>
    <dbReference type="NCBI Taxonomy" id="157864"/>
    <lineage>
        <taxon>Eukaryota</taxon>
        <taxon>Metazoa</taxon>
        <taxon>Ecdysozoa</taxon>
        <taxon>Nematoda</taxon>
        <taxon>Chromadorea</taxon>
        <taxon>Rhabditida</taxon>
        <taxon>Tylenchina</taxon>
        <taxon>Tylenchomorpha</taxon>
        <taxon>Tylenchoidea</taxon>
        <taxon>Heteroderidae</taxon>
        <taxon>Heteroderinae</taxon>
        <taxon>Heterodera</taxon>
    </lineage>
</organism>
<keyword evidence="4" id="KW-0732">Signal</keyword>
<evidence type="ECO:0000259" key="5">
    <source>
        <dbReference type="PROSITE" id="PS50240"/>
    </source>
</evidence>
<proteinExistence type="inferred from homology"/>
<dbReference type="SUPFAM" id="SSF50494">
    <property type="entry name" value="Trypsin-like serine proteases"/>
    <property type="match status" value="1"/>
</dbReference>
<evidence type="ECO:0000313" key="6">
    <source>
        <dbReference type="EMBL" id="KAL3124601.1"/>
    </source>
</evidence>
<keyword evidence="1" id="KW-1015">Disulfide bond</keyword>
<evidence type="ECO:0000256" key="1">
    <source>
        <dbReference type="ARBA" id="ARBA00023157"/>
    </source>
</evidence>
<accession>A0ABD2MAV7</accession>
<dbReference type="Gene3D" id="2.40.10.10">
    <property type="entry name" value="Trypsin-like serine proteases"/>
    <property type="match status" value="1"/>
</dbReference>
<dbReference type="InterPro" id="IPR009003">
    <property type="entry name" value="Peptidase_S1_PA"/>
</dbReference>
<dbReference type="InterPro" id="IPR018114">
    <property type="entry name" value="TRYPSIN_HIS"/>
</dbReference>
<dbReference type="InterPro" id="IPR043504">
    <property type="entry name" value="Peptidase_S1_PA_chymotrypsin"/>
</dbReference>
<dbReference type="Proteomes" id="UP001620626">
    <property type="component" value="Unassembled WGS sequence"/>
</dbReference>
<dbReference type="AlphaFoldDB" id="A0ABD2MAV7"/>
<feature type="chain" id="PRO_5044756099" description="Peptidase S1 domain-containing protein" evidence="4">
    <location>
        <begin position="22"/>
        <end position="566"/>
    </location>
</feature>
<sequence length="566" mass="64228">MVCKLLLFLIFFCIFVPLAFSSQKNGIFNDDVKVISPPPAAADWQADENGNYFDEYSVADDSPPSVEFIGQKFDENEAKLGEKNEEEKEKHWMREKSWNGTRAEESEEDEAEAFGQSRMIGCGQTMFHRVEYGQQSPNADWPWAASVRIYCETKGSNKSEVQQICTGVLIDKQHIVTAAHCFYLPMSEATKCKGNEIGGVPEGSWQVPFEYVKVTLGGKDWKHSAGLSIKSFSKMKSFHSHALNDDIGVIELADPVVFDHRVNRICFPASYTARTGHLAYLLGYGDTFGARENHGTKLKETSFLREELIQLRIKQPCPKKLFCTQHATRQTEPGDSGGPLMREYRGRFYLIGIVKGHRTECQSRTCFTRVIPHCLWINKITKEIFWVVRRLTKSPSRSHPPQNRTTPGGREEVAAERFFLSIPSPIFSHKKWRATGGRTPFAASSACSINSGWMDKAAAEAAQLMDFYGCSHKIRRRRRTNPTKIPSPVARCTLRAARVQRLPTTVSQRPTTQRLMTEFWGRSGDAKDGQQNKTPNNAAHPTPTTMRRFFRYIFSRINRTNSEINE</sequence>
<comment type="similarity">
    <text evidence="2">Belongs to the peptidase S1 family. CLIP subfamily.</text>
</comment>
<dbReference type="SMART" id="SM00020">
    <property type="entry name" value="Tryp_SPc"/>
    <property type="match status" value="1"/>
</dbReference>
<keyword evidence="7" id="KW-1185">Reference proteome</keyword>